<dbReference type="GO" id="GO:0016787">
    <property type="term" value="F:hydrolase activity"/>
    <property type="evidence" value="ECO:0007669"/>
    <property type="project" value="UniProtKB-KW"/>
</dbReference>
<dbReference type="Proteomes" id="UP001202281">
    <property type="component" value="Unassembled WGS sequence"/>
</dbReference>
<dbReference type="InterPro" id="IPR050300">
    <property type="entry name" value="GDXG_lipolytic_enzyme"/>
</dbReference>
<evidence type="ECO:0000256" key="3">
    <source>
        <dbReference type="PROSITE-ProRule" id="PRU10038"/>
    </source>
</evidence>
<protein>
    <submittedName>
        <fullName evidence="6">Alpha/beta hydrolase</fullName>
    </submittedName>
</protein>
<dbReference type="Pfam" id="PF07859">
    <property type="entry name" value="Abhydrolase_3"/>
    <property type="match status" value="1"/>
</dbReference>
<accession>A0ABT0BQJ1</accession>
<keyword evidence="2 6" id="KW-0378">Hydrolase</keyword>
<evidence type="ECO:0000256" key="2">
    <source>
        <dbReference type="ARBA" id="ARBA00022801"/>
    </source>
</evidence>
<comment type="caution">
    <text evidence="6">The sequence shown here is derived from an EMBL/GenBank/DDBJ whole genome shotgun (WGS) entry which is preliminary data.</text>
</comment>
<name>A0ABT0BQJ1_9SPHN</name>
<keyword evidence="4" id="KW-0732">Signal</keyword>
<feature type="chain" id="PRO_5046269856" evidence="4">
    <location>
        <begin position="32"/>
        <end position="366"/>
    </location>
</feature>
<dbReference type="PANTHER" id="PTHR48081">
    <property type="entry name" value="AB HYDROLASE SUPERFAMILY PROTEIN C4A8.06C"/>
    <property type="match status" value="1"/>
</dbReference>
<feature type="domain" description="Alpha/beta hydrolase fold-3" evidence="5">
    <location>
        <begin position="131"/>
        <end position="334"/>
    </location>
</feature>
<evidence type="ECO:0000313" key="6">
    <source>
        <dbReference type="EMBL" id="MCJ2187311.1"/>
    </source>
</evidence>
<dbReference type="InterPro" id="IPR029058">
    <property type="entry name" value="AB_hydrolase_fold"/>
</dbReference>
<dbReference type="InterPro" id="IPR013094">
    <property type="entry name" value="AB_hydrolase_3"/>
</dbReference>
<comment type="similarity">
    <text evidence="1">Belongs to the 'GDXG' lipolytic enzyme family.</text>
</comment>
<feature type="signal peptide" evidence="4">
    <location>
        <begin position="1"/>
        <end position="31"/>
    </location>
</feature>
<dbReference type="PROSITE" id="PS51257">
    <property type="entry name" value="PROKAR_LIPOPROTEIN"/>
    <property type="match status" value="1"/>
</dbReference>
<gene>
    <name evidence="6" type="ORF">MTR66_10870</name>
</gene>
<dbReference type="SUPFAM" id="SSF53474">
    <property type="entry name" value="alpha/beta-Hydrolases"/>
    <property type="match status" value="1"/>
</dbReference>
<proteinExistence type="inferred from homology"/>
<dbReference type="RefSeq" id="WP_243920844.1">
    <property type="nucleotide sequence ID" value="NZ_JALHLG010000013.1"/>
</dbReference>
<dbReference type="Gene3D" id="3.40.50.1820">
    <property type="entry name" value="alpha/beta hydrolase"/>
    <property type="match status" value="1"/>
</dbReference>
<keyword evidence="7" id="KW-1185">Reference proteome</keyword>
<dbReference type="EMBL" id="JALHLG010000013">
    <property type="protein sequence ID" value="MCJ2187311.1"/>
    <property type="molecule type" value="Genomic_DNA"/>
</dbReference>
<evidence type="ECO:0000256" key="1">
    <source>
        <dbReference type="ARBA" id="ARBA00010515"/>
    </source>
</evidence>
<sequence length="366" mass="38753">MMTRSAKRAARRWTATGAALLALACALPAVADAPAIVPSHPQAAEADAPYVRPDVAAYLKAFYAAPRPPFSREMVMKIHQMPPEALAAMSRQDLPVGEMAVVKDVTMPGPGGPMALRLFDTRAARAPGPVVVFYHGGGYVLGSIDSHAGIAAEIARQLDLPVVSVEYRLAPENPFPAAVDDGEAAARWIAANGKAFGRMFTGLILSGDSAGGNLTLVTAAALRDKPAALPLVMQIPIYPAADFSRKYPSDKAFAEGYMLDEKSMGNFDALYAADPQSLRASPLLGDLHGLPPTVLVTASLDPLRDQGRAYAAKLIEAGVPTAYYEGKGLIHGFTTFRKAIPSAQDDTVAFLRIARTMLDETSAHSK</sequence>
<organism evidence="6 7">
    <name type="scientific">Novosphingobium beihaiensis</name>
    <dbReference type="NCBI Taxonomy" id="2930389"/>
    <lineage>
        <taxon>Bacteria</taxon>
        <taxon>Pseudomonadati</taxon>
        <taxon>Pseudomonadota</taxon>
        <taxon>Alphaproteobacteria</taxon>
        <taxon>Sphingomonadales</taxon>
        <taxon>Sphingomonadaceae</taxon>
        <taxon>Novosphingobium</taxon>
    </lineage>
</organism>
<reference evidence="6 7" key="1">
    <citation type="submission" date="2022-04" db="EMBL/GenBank/DDBJ databases">
        <title>Identification of a novel bacterium isolated from mangrove sediments.</title>
        <authorList>
            <person name="Pan X."/>
        </authorList>
    </citation>
    <scope>NUCLEOTIDE SEQUENCE [LARGE SCALE GENOMIC DNA]</scope>
    <source>
        <strain evidence="6 7">B2638</strain>
    </source>
</reference>
<dbReference type="InterPro" id="IPR033140">
    <property type="entry name" value="Lipase_GDXG_put_SER_AS"/>
</dbReference>
<feature type="active site" evidence="3">
    <location>
        <position position="209"/>
    </location>
</feature>
<evidence type="ECO:0000313" key="7">
    <source>
        <dbReference type="Proteomes" id="UP001202281"/>
    </source>
</evidence>
<dbReference type="PANTHER" id="PTHR48081:SF8">
    <property type="entry name" value="ALPHA_BETA HYDROLASE FOLD-3 DOMAIN-CONTAINING PROTEIN-RELATED"/>
    <property type="match status" value="1"/>
</dbReference>
<dbReference type="PROSITE" id="PS01174">
    <property type="entry name" value="LIPASE_GDXG_SER"/>
    <property type="match status" value="1"/>
</dbReference>
<evidence type="ECO:0000259" key="5">
    <source>
        <dbReference type="Pfam" id="PF07859"/>
    </source>
</evidence>
<evidence type="ECO:0000256" key="4">
    <source>
        <dbReference type="SAM" id="SignalP"/>
    </source>
</evidence>